<evidence type="ECO:0000256" key="7">
    <source>
        <dbReference type="SAM" id="MobiDB-lite"/>
    </source>
</evidence>
<dbReference type="SMART" id="SM00028">
    <property type="entry name" value="TPR"/>
    <property type="match status" value="9"/>
</dbReference>
<evidence type="ECO:0000259" key="8">
    <source>
        <dbReference type="SMART" id="SM00727"/>
    </source>
</evidence>
<feature type="repeat" description="TPR" evidence="6">
    <location>
        <begin position="396"/>
        <end position="429"/>
    </location>
</feature>
<feature type="domain" description="STI1" evidence="8">
    <location>
        <begin position="537"/>
        <end position="576"/>
    </location>
</feature>
<dbReference type="GO" id="GO:0051879">
    <property type="term" value="F:Hsp90 protein binding"/>
    <property type="evidence" value="ECO:0007669"/>
    <property type="project" value="TreeGrafter"/>
</dbReference>
<gene>
    <name evidence="9" type="ORF">DAKH74_000780</name>
</gene>
<evidence type="ECO:0000256" key="4">
    <source>
        <dbReference type="ARBA" id="ARBA00022803"/>
    </source>
</evidence>
<dbReference type="Gene3D" id="1.10.260.100">
    <property type="match status" value="2"/>
</dbReference>
<dbReference type="Pfam" id="PF13424">
    <property type="entry name" value="TPR_12"/>
    <property type="match status" value="1"/>
</dbReference>
<feature type="compositionally biased region" description="Low complexity" evidence="7">
    <location>
        <begin position="235"/>
        <end position="245"/>
    </location>
</feature>
<dbReference type="InterPro" id="IPR011990">
    <property type="entry name" value="TPR-like_helical_dom_sf"/>
</dbReference>
<dbReference type="InterPro" id="IPR041243">
    <property type="entry name" value="STI1/HOP_DP"/>
</dbReference>
<feature type="compositionally biased region" description="Low complexity" evidence="7">
    <location>
        <begin position="213"/>
        <end position="222"/>
    </location>
</feature>
<feature type="repeat" description="TPR" evidence="6">
    <location>
        <begin position="74"/>
        <end position="107"/>
    </location>
</feature>
<dbReference type="SUPFAM" id="SSF48452">
    <property type="entry name" value="TPR-like"/>
    <property type="match status" value="2"/>
</dbReference>
<evidence type="ECO:0000313" key="9">
    <source>
        <dbReference type="EMBL" id="GMM53462.1"/>
    </source>
</evidence>
<dbReference type="PANTHER" id="PTHR22904">
    <property type="entry name" value="TPR REPEAT CONTAINING PROTEIN"/>
    <property type="match status" value="1"/>
</dbReference>
<dbReference type="InterPro" id="IPR006636">
    <property type="entry name" value="STI1_HS-bd"/>
</dbReference>
<evidence type="ECO:0000256" key="6">
    <source>
        <dbReference type="PROSITE-ProRule" id="PRU00339"/>
    </source>
</evidence>
<dbReference type="GO" id="GO:0042030">
    <property type="term" value="F:ATPase inhibitor activity"/>
    <property type="evidence" value="ECO:0007669"/>
    <property type="project" value="UniProtKB-ARBA"/>
</dbReference>
<dbReference type="FunFam" id="1.25.40.10:FF:000020">
    <property type="entry name" value="Stress-induced phosphoprotein 1"/>
    <property type="match status" value="1"/>
</dbReference>
<dbReference type="PROSITE" id="PS50005">
    <property type="entry name" value="TPR"/>
    <property type="match status" value="4"/>
</dbReference>
<name>A0AAV5RQB7_MAUHU</name>
<organism evidence="9 10">
    <name type="scientific">Maudiozyma humilis</name>
    <name type="common">Sour dough yeast</name>
    <name type="synonym">Kazachstania humilis</name>
    <dbReference type="NCBI Taxonomy" id="51915"/>
    <lineage>
        <taxon>Eukaryota</taxon>
        <taxon>Fungi</taxon>
        <taxon>Dikarya</taxon>
        <taxon>Ascomycota</taxon>
        <taxon>Saccharomycotina</taxon>
        <taxon>Saccharomycetes</taxon>
        <taxon>Saccharomycetales</taxon>
        <taxon>Saccharomycetaceae</taxon>
        <taxon>Maudiozyma</taxon>
    </lineage>
</organism>
<reference evidence="9 10" key="1">
    <citation type="journal article" date="2023" name="Elife">
        <title>Identification of key yeast species and microbe-microbe interactions impacting larval growth of Drosophila in the wild.</title>
        <authorList>
            <person name="Mure A."/>
            <person name="Sugiura Y."/>
            <person name="Maeda R."/>
            <person name="Honda K."/>
            <person name="Sakurai N."/>
            <person name="Takahashi Y."/>
            <person name="Watada M."/>
            <person name="Katoh T."/>
            <person name="Gotoh A."/>
            <person name="Gotoh Y."/>
            <person name="Taniguchi I."/>
            <person name="Nakamura K."/>
            <person name="Hayashi T."/>
            <person name="Katayama T."/>
            <person name="Uemura T."/>
            <person name="Hattori Y."/>
        </authorList>
    </citation>
    <scope>NUCLEOTIDE SEQUENCE [LARGE SCALE GENOMIC DNA]</scope>
    <source>
        <strain evidence="9 10">KH-74</strain>
    </source>
</reference>
<dbReference type="InterPro" id="IPR019734">
    <property type="entry name" value="TPR_rpt"/>
</dbReference>
<proteinExistence type="predicted"/>
<feature type="compositionally biased region" description="Basic and acidic residues" evidence="7">
    <location>
        <begin position="246"/>
        <end position="259"/>
    </location>
</feature>
<evidence type="ECO:0000256" key="3">
    <source>
        <dbReference type="ARBA" id="ARBA00022737"/>
    </source>
</evidence>
<feature type="repeat" description="TPR" evidence="6">
    <location>
        <begin position="336"/>
        <end position="369"/>
    </location>
</feature>
<accession>A0AAV5RQB7</accession>
<keyword evidence="4 6" id="KW-0802">TPR repeat</keyword>
<evidence type="ECO:0000256" key="2">
    <source>
        <dbReference type="ARBA" id="ARBA00022490"/>
    </source>
</evidence>
<dbReference type="Pfam" id="PF00515">
    <property type="entry name" value="TPR_1"/>
    <property type="match status" value="1"/>
</dbReference>
<feature type="repeat" description="TPR" evidence="6">
    <location>
        <begin position="5"/>
        <end position="38"/>
    </location>
</feature>
<dbReference type="EMBL" id="BTGD01000001">
    <property type="protein sequence ID" value="GMM53462.1"/>
    <property type="molecule type" value="Genomic_DNA"/>
</dbReference>
<dbReference type="FunFam" id="1.10.260.100:FF:000004">
    <property type="entry name" value="Putative stress-induced-phosphoprotein 1"/>
    <property type="match status" value="1"/>
</dbReference>
<dbReference type="SMART" id="SM00727">
    <property type="entry name" value="STI1"/>
    <property type="match status" value="2"/>
</dbReference>
<dbReference type="FunFam" id="1.25.40.10:FF:000027">
    <property type="entry name" value="stress-induced-phosphoprotein 1 isoform X1"/>
    <property type="match status" value="1"/>
</dbReference>
<keyword evidence="2" id="KW-0963">Cytoplasm</keyword>
<feature type="compositionally biased region" description="Basic and acidic residues" evidence="7">
    <location>
        <begin position="223"/>
        <end position="234"/>
    </location>
</feature>
<dbReference type="Pfam" id="PF17830">
    <property type="entry name" value="STI1-HOP_DP"/>
    <property type="match status" value="2"/>
</dbReference>
<comment type="subunit">
    <text evidence="5">Part of a larger complex that includes HSP70, HSP90, and immunophilins.</text>
</comment>
<dbReference type="Proteomes" id="UP001377567">
    <property type="component" value="Unassembled WGS sequence"/>
</dbReference>
<evidence type="ECO:0000256" key="5">
    <source>
        <dbReference type="ARBA" id="ARBA00064323"/>
    </source>
</evidence>
<feature type="region of interest" description="Disordered" evidence="7">
    <location>
        <begin position="201"/>
        <end position="259"/>
    </location>
</feature>
<evidence type="ECO:0000313" key="10">
    <source>
        <dbReference type="Proteomes" id="UP001377567"/>
    </source>
</evidence>
<evidence type="ECO:0000256" key="1">
    <source>
        <dbReference type="ARBA" id="ARBA00004496"/>
    </source>
</evidence>
<dbReference type="FunFam" id="1.25.40.10:FF:000010">
    <property type="entry name" value="Stress-induced phosphoprotein 1"/>
    <property type="match status" value="1"/>
</dbReference>
<comment type="subcellular location">
    <subcellularLocation>
        <location evidence="1">Cytoplasm</location>
    </subcellularLocation>
</comment>
<dbReference type="Pfam" id="PF13432">
    <property type="entry name" value="TPR_16"/>
    <property type="match status" value="1"/>
</dbReference>
<dbReference type="PANTHER" id="PTHR22904:SF523">
    <property type="entry name" value="STRESS-INDUCED-PHOSPHOPROTEIN 1"/>
    <property type="match status" value="1"/>
</dbReference>
<comment type="caution">
    <text evidence="9">The sequence shown here is derived from an EMBL/GenBank/DDBJ whole genome shotgun (WGS) entry which is preliminary data.</text>
</comment>
<sequence>MSLSADEYKQQGNAAFSAKDYDKAVDLFTKAIEVSETPNHVLFSNRSGTYASMKKFNDALKDANECIEINPTWSKGYNRRGAAHFGLGDLDEAEAAYKKALDLDANNKAAQDGLAQVHRTQEARSAQPDMGLSKIFSDPNMIENLKKNPKTAEMMKDPQLVAKLIGFQANPQSMGAELFSDPRLMTVMATLMGVDLNMPDLSASNSMPKEPTDAANEAAPTTEEAKPAAAEEAKPAAAAETPAAQEPEKMEVDEEDKNKVAADAAKAEGNKAYKAHNFDEAIAHYNKAWELCKDITYLNNRSAAEYEKGDYATAIKTLEEAVEQGRDMRADYKLIAKSFARMGNSYYKQDDLPKAIEYYQKSLTEHRTADILTKLRNTEKELKTREAEAYINPEKAEEARLQGKEFFTKGDWPKAVEAYTEMIKRAPEDARGYSNRAAALAKLMSFPSAIEDCDKAIEKDPSFIRAYIRKANAQIAVKEFSSALATLDEARTKDSEANNGANTKEIDQLYYKASSQRFQPTNSNESPEEVYKRAMQDPEVQRIMQDPVIQSILSQAQSDPAALQEHMKNPEIFSKIQTLIAAGIIQTGRR</sequence>
<keyword evidence="10" id="KW-1185">Reference proteome</keyword>
<dbReference type="FunFam" id="1.10.260.100:FF:000002">
    <property type="entry name" value="Stress-induced-phosphoprotein 1 (Hsp70/Hsp90-organizing)"/>
    <property type="match status" value="1"/>
</dbReference>
<keyword evidence="3" id="KW-0677">Repeat</keyword>
<dbReference type="AlphaFoldDB" id="A0AAV5RQB7"/>
<dbReference type="GO" id="GO:0005737">
    <property type="term" value="C:cytoplasm"/>
    <property type="evidence" value="ECO:0007669"/>
    <property type="project" value="UniProtKB-SubCell"/>
</dbReference>
<protein>
    <submittedName>
        <fullName evidence="9">Hsp90 cochaperone</fullName>
    </submittedName>
</protein>
<feature type="domain" description="STI1" evidence="8">
    <location>
        <begin position="138"/>
        <end position="177"/>
    </location>
</feature>
<dbReference type="Gene3D" id="1.25.40.10">
    <property type="entry name" value="Tetratricopeptide repeat domain"/>
    <property type="match status" value="3"/>
</dbReference>